<dbReference type="AlphaFoldDB" id="A0A5M6DK86"/>
<dbReference type="Pfam" id="PF06983">
    <property type="entry name" value="3-dmu-9_3-mt"/>
    <property type="match status" value="1"/>
</dbReference>
<name>A0A5M6DK86_9BACT</name>
<protein>
    <submittedName>
        <fullName evidence="2">VOC family protein</fullName>
    </submittedName>
</protein>
<gene>
    <name evidence="2" type="ORF">F0145_10125</name>
</gene>
<accession>A0A5M6DK86</accession>
<proteinExistence type="predicted"/>
<dbReference type="InterPro" id="IPR029068">
    <property type="entry name" value="Glyas_Bleomycin-R_OHBP_Dase"/>
</dbReference>
<feature type="domain" description="PhnB-like" evidence="1">
    <location>
        <begin position="3"/>
        <end position="127"/>
    </location>
</feature>
<dbReference type="PANTHER" id="PTHR33990">
    <property type="entry name" value="PROTEIN YJDN-RELATED"/>
    <property type="match status" value="1"/>
</dbReference>
<dbReference type="InterPro" id="IPR028973">
    <property type="entry name" value="PhnB-like"/>
</dbReference>
<dbReference type="EMBL" id="VWSF01000006">
    <property type="protein sequence ID" value="KAA5546692.1"/>
    <property type="molecule type" value="Genomic_DNA"/>
</dbReference>
<dbReference type="Gene3D" id="3.10.180.10">
    <property type="entry name" value="2,3-Dihydroxybiphenyl 1,2-Dioxygenase, domain 1"/>
    <property type="match status" value="1"/>
</dbReference>
<organism evidence="2 3">
    <name type="scientific">Adhaeribacter rhizoryzae</name>
    <dbReference type="NCBI Taxonomy" id="2607907"/>
    <lineage>
        <taxon>Bacteria</taxon>
        <taxon>Pseudomonadati</taxon>
        <taxon>Bacteroidota</taxon>
        <taxon>Cytophagia</taxon>
        <taxon>Cytophagales</taxon>
        <taxon>Hymenobacteraceae</taxon>
        <taxon>Adhaeribacter</taxon>
    </lineage>
</organism>
<dbReference type="PANTHER" id="PTHR33990:SF1">
    <property type="entry name" value="PROTEIN YJDN"/>
    <property type="match status" value="1"/>
</dbReference>
<dbReference type="SUPFAM" id="SSF54593">
    <property type="entry name" value="Glyoxalase/Bleomycin resistance protein/Dihydroxybiphenyl dioxygenase"/>
    <property type="match status" value="1"/>
</dbReference>
<evidence type="ECO:0000313" key="3">
    <source>
        <dbReference type="Proteomes" id="UP000323426"/>
    </source>
</evidence>
<evidence type="ECO:0000313" key="2">
    <source>
        <dbReference type="EMBL" id="KAA5546692.1"/>
    </source>
</evidence>
<keyword evidence="3" id="KW-1185">Reference proteome</keyword>
<dbReference type="Proteomes" id="UP000323426">
    <property type="component" value="Unassembled WGS sequence"/>
</dbReference>
<sequence>MEVQPYLTFRGNCEEAFNFYKEALSGEIPMLSYFESAPMDVPEAYKKKILHAILKLGQAIIMASDSLPDHPVTIGNNVTLSLNFENIAQLETAFTNLSAGGQVTMPLQDTFWGAQFGMLTDKFGINWMFNCEQKK</sequence>
<comment type="caution">
    <text evidence="2">The sequence shown here is derived from an EMBL/GenBank/DDBJ whole genome shotgun (WGS) entry which is preliminary data.</text>
</comment>
<evidence type="ECO:0000259" key="1">
    <source>
        <dbReference type="Pfam" id="PF06983"/>
    </source>
</evidence>
<dbReference type="CDD" id="cd06588">
    <property type="entry name" value="PhnB_like"/>
    <property type="match status" value="1"/>
</dbReference>
<reference evidence="2 3" key="1">
    <citation type="submission" date="2019-09" db="EMBL/GenBank/DDBJ databases">
        <title>Genome sequence and assembly of Adhaeribacter sp.</title>
        <authorList>
            <person name="Chhetri G."/>
        </authorList>
    </citation>
    <scope>NUCLEOTIDE SEQUENCE [LARGE SCALE GENOMIC DNA]</scope>
    <source>
        <strain evidence="2 3">DK36</strain>
    </source>
</reference>
<dbReference type="RefSeq" id="WP_150088296.1">
    <property type="nucleotide sequence ID" value="NZ_VWSF01000006.1"/>
</dbReference>